<dbReference type="RefSeq" id="WP_062480347.1">
    <property type="nucleotide sequence ID" value="NZ_CP013650.1"/>
</dbReference>
<dbReference type="PANTHER" id="PTHR10259:SF11">
    <property type="entry name" value="THIOPURINE S-METHYLTRANSFERASE"/>
    <property type="match status" value="1"/>
</dbReference>
<evidence type="ECO:0000313" key="11">
    <source>
        <dbReference type="Proteomes" id="UP000068447"/>
    </source>
</evidence>
<proteinExistence type="inferred from homology"/>
<dbReference type="HAMAP" id="MF_00812">
    <property type="entry name" value="Thiopur_methtran"/>
    <property type="match status" value="1"/>
</dbReference>
<dbReference type="FunFam" id="3.40.50.150:FF:000101">
    <property type="entry name" value="Thiopurine S-methyltransferase"/>
    <property type="match status" value="1"/>
</dbReference>
<accession>A0A0U2Z773</accession>
<dbReference type="SUPFAM" id="SSF53335">
    <property type="entry name" value="S-adenosyl-L-methionine-dependent methyltransferases"/>
    <property type="match status" value="1"/>
</dbReference>
<evidence type="ECO:0000256" key="9">
    <source>
        <dbReference type="HAMAP-Rule" id="MF_00812"/>
    </source>
</evidence>
<keyword evidence="8 9" id="KW-0949">S-adenosyl-L-methionine</keyword>
<dbReference type="PANTHER" id="PTHR10259">
    <property type="entry name" value="THIOPURINE S-METHYLTRANSFERASE"/>
    <property type="match status" value="1"/>
</dbReference>
<dbReference type="InterPro" id="IPR029063">
    <property type="entry name" value="SAM-dependent_MTases_sf"/>
</dbReference>
<keyword evidence="5 9" id="KW-0963">Cytoplasm</keyword>
<evidence type="ECO:0000256" key="4">
    <source>
        <dbReference type="ARBA" id="ARBA00011905"/>
    </source>
</evidence>
<keyword evidence="6 9" id="KW-0489">Methyltransferase</keyword>
<dbReference type="OrthoDB" id="9778208at2"/>
<protein>
    <recommendedName>
        <fullName evidence="4 9">Thiopurine S-methyltransferase</fullName>
        <ecNumber evidence="4 9">2.1.1.67</ecNumber>
    </recommendedName>
    <alternativeName>
        <fullName evidence="9">Thiopurine methyltransferase</fullName>
    </alternativeName>
</protein>
<gene>
    <name evidence="9" type="primary">tpm</name>
    <name evidence="10" type="ORF">AT746_11230</name>
</gene>
<comment type="catalytic activity">
    <reaction evidence="1 9">
        <text>S-adenosyl-L-methionine + a thiopurine = S-adenosyl-L-homocysteine + a thiopurine S-methylether.</text>
        <dbReference type="EC" id="2.1.1.67"/>
    </reaction>
</comment>
<name>A0A0U2Z773_9ALTE</name>
<dbReference type="NCBIfam" id="NF009732">
    <property type="entry name" value="PRK13255.1"/>
    <property type="match status" value="1"/>
</dbReference>
<dbReference type="EC" id="2.1.1.67" evidence="4 9"/>
<dbReference type="Pfam" id="PF05724">
    <property type="entry name" value="TPMT"/>
    <property type="match status" value="1"/>
</dbReference>
<evidence type="ECO:0000256" key="7">
    <source>
        <dbReference type="ARBA" id="ARBA00022679"/>
    </source>
</evidence>
<dbReference type="InterPro" id="IPR025835">
    <property type="entry name" value="Thiopurine_S-MeTrfase"/>
</dbReference>
<dbReference type="Gene3D" id="3.40.50.150">
    <property type="entry name" value="Vaccinia Virus protein VP39"/>
    <property type="match status" value="1"/>
</dbReference>
<feature type="binding site" evidence="9">
    <location>
        <position position="123"/>
    </location>
    <ligand>
        <name>S-adenosyl-L-methionine</name>
        <dbReference type="ChEBI" id="CHEBI:59789"/>
    </ligand>
</feature>
<reference evidence="10 11" key="1">
    <citation type="submission" date="2015-12" db="EMBL/GenBank/DDBJ databases">
        <title>Complete genome of Lacimicrobium alkaliphilum KCTC 32984.</title>
        <authorList>
            <person name="Kim S.-G."/>
            <person name="Lee Y.-J."/>
        </authorList>
    </citation>
    <scope>NUCLEOTIDE SEQUENCE [LARGE SCALE GENOMIC DNA]</scope>
    <source>
        <strain evidence="10 11">YelD216</strain>
    </source>
</reference>
<comment type="similarity">
    <text evidence="3 9">Belongs to the class I-like SAM-binding methyltransferase superfamily. TPMT family.</text>
</comment>
<comment type="subcellular location">
    <subcellularLocation>
        <location evidence="2 9">Cytoplasm</location>
    </subcellularLocation>
</comment>
<evidence type="ECO:0000256" key="6">
    <source>
        <dbReference type="ARBA" id="ARBA00022603"/>
    </source>
</evidence>
<dbReference type="AlphaFoldDB" id="A0A0U2Z773"/>
<sequence length="211" mass="23749">MDSDFWHQKWERGDIGFHEQQVNPALVGNMESLNLIKGSRLFLPLCGKTQDIAWLLAQGYRVVGAELSKRAINELFQQLNVTPDITEAGELTRYSANNIDIWAGDIFNLGANSLGAVDAIYDRAALVALPEEMRQRYAIHLDAICHSVQQLLVTCEYNQQLHDGPPFSVSEQELQRLYGNQYQLNRLAQDDIAGGFKGKVAATISVWHLHR</sequence>
<dbReference type="InterPro" id="IPR008854">
    <property type="entry name" value="TPMT"/>
</dbReference>
<dbReference type="GO" id="GO:0032259">
    <property type="term" value="P:methylation"/>
    <property type="evidence" value="ECO:0007669"/>
    <property type="project" value="UniProtKB-KW"/>
</dbReference>
<dbReference type="PIRSF" id="PIRSF023956">
    <property type="entry name" value="Thiopurine_S-methyltransferase"/>
    <property type="match status" value="1"/>
</dbReference>
<dbReference type="PROSITE" id="PS51585">
    <property type="entry name" value="SAM_MT_TPMT"/>
    <property type="match status" value="1"/>
</dbReference>
<organism evidence="10 11">
    <name type="scientific">Lacimicrobium alkaliphilum</name>
    <dbReference type="NCBI Taxonomy" id="1526571"/>
    <lineage>
        <taxon>Bacteria</taxon>
        <taxon>Pseudomonadati</taxon>
        <taxon>Pseudomonadota</taxon>
        <taxon>Gammaproteobacteria</taxon>
        <taxon>Alteromonadales</taxon>
        <taxon>Alteromonadaceae</taxon>
        <taxon>Lacimicrobium</taxon>
    </lineage>
</organism>
<dbReference type="KEGG" id="lal:AT746_11230"/>
<dbReference type="NCBIfam" id="TIGR03840">
    <property type="entry name" value="TMPT_Se_Te"/>
    <property type="match status" value="1"/>
</dbReference>
<dbReference type="GO" id="GO:0008119">
    <property type="term" value="F:thiopurine S-methyltransferase activity"/>
    <property type="evidence" value="ECO:0007669"/>
    <property type="project" value="UniProtKB-UniRule"/>
</dbReference>
<feature type="binding site" evidence="9">
    <location>
        <position position="45"/>
    </location>
    <ligand>
        <name>S-adenosyl-L-methionine</name>
        <dbReference type="ChEBI" id="CHEBI:59789"/>
    </ligand>
</feature>
<keyword evidence="7 9" id="KW-0808">Transferase</keyword>
<evidence type="ECO:0000256" key="3">
    <source>
        <dbReference type="ARBA" id="ARBA00008145"/>
    </source>
</evidence>
<keyword evidence="11" id="KW-1185">Reference proteome</keyword>
<dbReference type="InterPro" id="IPR022474">
    <property type="entry name" value="Thiopur_S-MeTfrase_Se/Te_detox"/>
</dbReference>
<dbReference type="GO" id="GO:0005737">
    <property type="term" value="C:cytoplasm"/>
    <property type="evidence" value="ECO:0007669"/>
    <property type="project" value="UniProtKB-SubCell"/>
</dbReference>
<evidence type="ECO:0000256" key="5">
    <source>
        <dbReference type="ARBA" id="ARBA00022490"/>
    </source>
</evidence>
<dbReference type="Proteomes" id="UP000068447">
    <property type="component" value="Chromosome"/>
</dbReference>
<evidence type="ECO:0000313" key="10">
    <source>
        <dbReference type="EMBL" id="ALS98787.1"/>
    </source>
</evidence>
<dbReference type="GO" id="GO:0010038">
    <property type="term" value="P:response to metal ion"/>
    <property type="evidence" value="ECO:0007669"/>
    <property type="project" value="InterPro"/>
</dbReference>
<feature type="binding site" evidence="9">
    <location>
        <position position="10"/>
    </location>
    <ligand>
        <name>S-adenosyl-L-methionine</name>
        <dbReference type="ChEBI" id="CHEBI:59789"/>
    </ligand>
</feature>
<evidence type="ECO:0000256" key="1">
    <source>
        <dbReference type="ARBA" id="ARBA00000903"/>
    </source>
</evidence>
<feature type="binding site" evidence="9">
    <location>
        <position position="66"/>
    </location>
    <ligand>
        <name>S-adenosyl-L-methionine</name>
        <dbReference type="ChEBI" id="CHEBI:59789"/>
    </ligand>
</feature>
<dbReference type="EMBL" id="CP013650">
    <property type="protein sequence ID" value="ALS98787.1"/>
    <property type="molecule type" value="Genomic_DNA"/>
</dbReference>
<evidence type="ECO:0000256" key="8">
    <source>
        <dbReference type="ARBA" id="ARBA00022691"/>
    </source>
</evidence>
<evidence type="ECO:0000256" key="2">
    <source>
        <dbReference type="ARBA" id="ARBA00004496"/>
    </source>
</evidence>